<dbReference type="AlphaFoldDB" id="U4UNR6"/>
<evidence type="ECO:0000313" key="4">
    <source>
        <dbReference type="Proteomes" id="UP000030742"/>
    </source>
</evidence>
<dbReference type="EMBL" id="KB632380">
    <property type="protein sequence ID" value="ERL94123.1"/>
    <property type="molecule type" value="Genomic_DNA"/>
</dbReference>
<dbReference type="InterPro" id="IPR036514">
    <property type="entry name" value="SGNH_hydro_sf"/>
</dbReference>
<dbReference type="Gene3D" id="3.40.50.1110">
    <property type="entry name" value="SGNH hydrolase"/>
    <property type="match status" value="1"/>
</dbReference>
<feature type="domain" description="SGNH hydrolase-type esterase" evidence="2">
    <location>
        <begin position="39"/>
        <end position="214"/>
    </location>
</feature>
<dbReference type="Proteomes" id="UP000030742">
    <property type="component" value="Unassembled WGS sequence"/>
</dbReference>
<organism evidence="3 4">
    <name type="scientific">Dendroctonus ponderosae</name>
    <name type="common">Mountain pine beetle</name>
    <dbReference type="NCBI Taxonomy" id="77166"/>
    <lineage>
        <taxon>Eukaryota</taxon>
        <taxon>Metazoa</taxon>
        <taxon>Ecdysozoa</taxon>
        <taxon>Arthropoda</taxon>
        <taxon>Hexapoda</taxon>
        <taxon>Insecta</taxon>
        <taxon>Pterygota</taxon>
        <taxon>Neoptera</taxon>
        <taxon>Endopterygota</taxon>
        <taxon>Coleoptera</taxon>
        <taxon>Polyphaga</taxon>
        <taxon>Cucujiformia</taxon>
        <taxon>Curculionidae</taxon>
        <taxon>Scolytinae</taxon>
        <taxon>Dendroctonus</taxon>
    </lineage>
</organism>
<evidence type="ECO:0000259" key="2">
    <source>
        <dbReference type="Pfam" id="PF13472"/>
    </source>
</evidence>
<accession>U4UNR6</accession>
<comment type="similarity">
    <text evidence="1">Belongs to the 'GDSL' lipolytic enzyme family. Platelet-activating factor acetylhydrolase IB beta/gamma subunits subfamily.</text>
</comment>
<dbReference type="PANTHER" id="PTHR11852:SF0">
    <property type="entry name" value="PLATELET-ACTIVATING FACTOR ACETYLHYDROLASE IB SUBUNIT BETA HOMOLOG"/>
    <property type="match status" value="1"/>
</dbReference>
<reference evidence="3 4" key="1">
    <citation type="journal article" date="2013" name="Genome Biol.">
        <title>Draft genome of the mountain pine beetle, Dendroctonus ponderosae Hopkins, a major forest pest.</title>
        <authorList>
            <person name="Keeling C.I."/>
            <person name="Yuen M.M."/>
            <person name="Liao N.Y."/>
            <person name="Docking T.R."/>
            <person name="Chan S.K."/>
            <person name="Taylor G.A."/>
            <person name="Palmquist D.L."/>
            <person name="Jackman S.D."/>
            <person name="Nguyen A."/>
            <person name="Li M."/>
            <person name="Henderson H."/>
            <person name="Janes J.K."/>
            <person name="Zhao Y."/>
            <person name="Pandoh P."/>
            <person name="Moore R."/>
            <person name="Sperling F.A."/>
            <person name="Huber D.P."/>
            <person name="Birol I."/>
            <person name="Jones S.J."/>
            <person name="Bohlmann J."/>
        </authorList>
    </citation>
    <scope>NUCLEOTIDE SEQUENCE</scope>
</reference>
<gene>
    <name evidence="3" type="ORF">D910_11405</name>
</gene>
<dbReference type="STRING" id="77166.U4UNR6"/>
<dbReference type="Pfam" id="PF13472">
    <property type="entry name" value="Lipase_GDSL_2"/>
    <property type="match status" value="1"/>
</dbReference>
<evidence type="ECO:0000256" key="1">
    <source>
        <dbReference type="ARBA" id="ARBA00038184"/>
    </source>
</evidence>
<dbReference type="PANTHER" id="PTHR11852">
    <property type="entry name" value="PLATELET-ACTIVATING FACTOR ACETYLHYDROLASE"/>
    <property type="match status" value="1"/>
</dbReference>
<proteinExistence type="inferred from homology"/>
<sequence length="245" mass="27788">MNLCKIPVPVEDVVGDNRWLSLHNRFLSEIQEKDADVIFIGDSIIQGLQHTDVWDDLFVPLHCLNFGIHRDRVENVLWRVQNGELDNVKPKPPGAVWTFELANSRHDINVTVIVLHVGTNNYNNSAEEIKDGILSIIQAIRDRHPDVYIVLPTLLPRGQNPNALRDKLAKVNELLKASLANMPKLELVSIDKGFIQPDGTISHHDMHDYLLLTNTGCKQAFEPVYELILQLLQEGESEVEFTHSD</sequence>
<protein>
    <recommendedName>
        <fullName evidence="2">SGNH hydrolase-type esterase domain-containing protein</fullName>
    </recommendedName>
</protein>
<name>U4UNR6_DENPD</name>
<evidence type="ECO:0000313" key="3">
    <source>
        <dbReference type="EMBL" id="ERL94123.1"/>
    </source>
</evidence>
<dbReference type="InterPro" id="IPR013830">
    <property type="entry name" value="SGNH_hydro"/>
</dbReference>
<dbReference type="OrthoDB" id="505607at2759"/>
<dbReference type="SUPFAM" id="SSF52266">
    <property type="entry name" value="SGNH hydrolase"/>
    <property type="match status" value="1"/>
</dbReference>
<dbReference type="CDD" id="cd01820">
    <property type="entry name" value="PAF_acetylesterase_like"/>
    <property type="match status" value="1"/>
</dbReference>